<comment type="caution">
    <text evidence="8">The sequence shown here is derived from an EMBL/GenBank/DDBJ whole genome shotgun (WGS) entry which is preliminary data.</text>
</comment>
<dbReference type="EMBL" id="LPWH01000005">
    <property type="protein sequence ID" value="POR05187.1"/>
    <property type="molecule type" value="Genomic_DNA"/>
</dbReference>
<evidence type="ECO:0000256" key="1">
    <source>
        <dbReference type="ARBA" id="ARBA00001478"/>
    </source>
</evidence>
<keyword evidence="9" id="KW-1185">Reference proteome</keyword>
<feature type="domain" description="Starch synthase catalytic" evidence="7">
    <location>
        <begin position="2"/>
        <end position="235"/>
    </location>
</feature>
<reference evidence="9" key="1">
    <citation type="submission" date="2015-12" db="EMBL/GenBank/DDBJ databases">
        <authorList>
            <person name="Lodha T.D."/>
            <person name="Chintalapati S."/>
            <person name="Chintalapati V.R."/>
            <person name="Sravanthi T."/>
        </authorList>
    </citation>
    <scope>NUCLEOTIDE SEQUENCE [LARGE SCALE GENOMIC DNA]</scope>
    <source>
        <strain evidence="9">JC133</strain>
    </source>
</reference>
<dbReference type="HAMAP" id="MF_00484">
    <property type="entry name" value="Glycogen_synth"/>
    <property type="match status" value="1"/>
</dbReference>
<evidence type="ECO:0000313" key="8">
    <source>
        <dbReference type="EMBL" id="POR05187.1"/>
    </source>
</evidence>
<dbReference type="UniPathway" id="UPA00164"/>
<dbReference type="Pfam" id="PF08323">
    <property type="entry name" value="Glyco_transf_5"/>
    <property type="match status" value="1"/>
</dbReference>
<dbReference type="PANTHER" id="PTHR45825">
    <property type="entry name" value="GRANULE-BOUND STARCH SYNTHASE 1, CHLOROPLASTIC/AMYLOPLASTIC"/>
    <property type="match status" value="1"/>
</dbReference>
<comment type="catalytic activity">
    <reaction evidence="1 6">
        <text>[(1-&gt;4)-alpha-D-glucosyl](n) + ADP-alpha-D-glucose = [(1-&gt;4)-alpha-D-glucosyl](n+1) + ADP + H(+)</text>
        <dbReference type="Rhea" id="RHEA:18189"/>
        <dbReference type="Rhea" id="RHEA-COMP:9584"/>
        <dbReference type="Rhea" id="RHEA-COMP:9587"/>
        <dbReference type="ChEBI" id="CHEBI:15378"/>
        <dbReference type="ChEBI" id="CHEBI:15444"/>
        <dbReference type="ChEBI" id="CHEBI:57498"/>
        <dbReference type="ChEBI" id="CHEBI:456216"/>
        <dbReference type="EC" id="2.4.1.21"/>
    </reaction>
</comment>
<evidence type="ECO:0000256" key="4">
    <source>
        <dbReference type="ARBA" id="ARBA00022679"/>
    </source>
</evidence>
<organism evidence="8 9">
    <name type="scientific">Alkalispirochaeta sphaeroplastigenens</name>
    <dbReference type="NCBI Taxonomy" id="1187066"/>
    <lineage>
        <taxon>Bacteria</taxon>
        <taxon>Pseudomonadati</taxon>
        <taxon>Spirochaetota</taxon>
        <taxon>Spirochaetia</taxon>
        <taxon>Spirochaetales</taxon>
        <taxon>Spirochaetaceae</taxon>
        <taxon>Alkalispirochaeta</taxon>
    </lineage>
</organism>
<dbReference type="Proteomes" id="UP000237350">
    <property type="component" value="Unassembled WGS sequence"/>
</dbReference>
<dbReference type="GO" id="GO:0009011">
    <property type="term" value="F:alpha-1,4-glucan glucosyltransferase (ADP-glucose donor) activity"/>
    <property type="evidence" value="ECO:0007669"/>
    <property type="project" value="UniProtKB-UniRule"/>
</dbReference>
<dbReference type="PANTHER" id="PTHR45825:SF11">
    <property type="entry name" value="ALPHA AMYLASE DOMAIN-CONTAINING PROTEIN"/>
    <property type="match status" value="1"/>
</dbReference>
<protein>
    <recommendedName>
        <fullName evidence="6">Glycogen synthase</fullName>
        <ecNumber evidence="6">2.4.1.21</ecNumber>
    </recommendedName>
    <alternativeName>
        <fullName evidence="6">Starch [bacterial glycogen] synthase</fullName>
    </alternativeName>
</protein>
<comment type="function">
    <text evidence="6">Synthesizes alpha-1,4-glucan chains using ADP-glucose.</text>
</comment>
<dbReference type="SUPFAM" id="SSF53756">
    <property type="entry name" value="UDP-Glycosyltransferase/glycogen phosphorylase"/>
    <property type="match status" value="1"/>
</dbReference>
<evidence type="ECO:0000313" key="9">
    <source>
        <dbReference type="Proteomes" id="UP000237350"/>
    </source>
</evidence>
<dbReference type="CDD" id="cd03791">
    <property type="entry name" value="GT5_Glycogen_synthase_DULL1-like"/>
    <property type="match status" value="1"/>
</dbReference>
<dbReference type="InterPro" id="IPR011835">
    <property type="entry name" value="GS/SS"/>
</dbReference>
<keyword evidence="5 6" id="KW-0320">Glycogen biosynthesis</keyword>
<comment type="similarity">
    <text evidence="2 6">Belongs to the glycosyltransferase 1 family. Bacterial/plant glycogen synthase subfamily.</text>
</comment>
<evidence type="ECO:0000256" key="3">
    <source>
        <dbReference type="ARBA" id="ARBA00022676"/>
    </source>
</evidence>
<dbReference type="GO" id="GO:0004373">
    <property type="term" value="F:alpha-1,4-glucan glucosyltransferase (UDP-glucose donor) activity"/>
    <property type="evidence" value="ECO:0007669"/>
    <property type="project" value="InterPro"/>
</dbReference>
<evidence type="ECO:0000256" key="2">
    <source>
        <dbReference type="ARBA" id="ARBA00010281"/>
    </source>
</evidence>
<dbReference type="EC" id="2.4.1.21" evidence="6"/>
<name>A0A2S4K098_9SPIO</name>
<evidence type="ECO:0000256" key="6">
    <source>
        <dbReference type="HAMAP-Rule" id="MF_00484"/>
    </source>
</evidence>
<dbReference type="Gene3D" id="3.40.50.2000">
    <property type="entry name" value="Glycogen Phosphorylase B"/>
    <property type="match status" value="2"/>
</dbReference>
<accession>A0A2S4K098</accession>
<gene>
    <name evidence="6" type="primary">glgA</name>
    <name evidence="8" type="ORF">AU468_02245</name>
</gene>
<dbReference type="NCBIfam" id="TIGR02095">
    <property type="entry name" value="glgA"/>
    <property type="match status" value="1"/>
</dbReference>
<comment type="pathway">
    <text evidence="6">Glycan biosynthesis; glycogen biosynthesis.</text>
</comment>
<dbReference type="AlphaFoldDB" id="A0A2S4K098"/>
<keyword evidence="4 6" id="KW-0808">Transferase</keyword>
<feature type="binding site" evidence="6">
    <location>
        <position position="15"/>
    </location>
    <ligand>
        <name>ADP-alpha-D-glucose</name>
        <dbReference type="ChEBI" id="CHEBI:57498"/>
    </ligand>
</feature>
<proteinExistence type="inferred from homology"/>
<dbReference type="GO" id="GO:0005978">
    <property type="term" value="P:glycogen biosynthetic process"/>
    <property type="evidence" value="ECO:0007669"/>
    <property type="project" value="UniProtKB-UniRule"/>
</dbReference>
<dbReference type="InterPro" id="IPR013534">
    <property type="entry name" value="Starch_synth_cat_dom"/>
</dbReference>
<dbReference type="Pfam" id="PF13692">
    <property type="entry name" value="Glyco_trans_1_4"/>
    <property type="match status" value="1"/>
</dbReference>
<sequence>MHILFVTSEVHPLAKSGGLADAVASLAKTLASRGNRVSLVLPRYGSIDSKTWEKREISLKVPLGDQEILTGWFYRRQEGLDLYALDHRDLLGRSGIYGPSPAEAYEDNLLRFALLSRGALELALALDLEPAVIHTHDWPTALVPIFHRLFYQNTPLGRARTVFSIHNFGYQGWAPLERAHETGLSREELDRAGLCHNGEINLVRGALIAADTLVAVSPRYAREIQTPPFGFGLHQEAARQGDKLTGILNGIDQDEWNPETDTALPARYSRKDRRGKALCKEALQIEFGLPPEPGVPLVGMVTRLTEQKGIGALFGSGGGEEPSLRRICRELPLQVILIGTGEVWCQEEILRMTGELPNFSALVGYSEALAHRITAGSDFFLMPSTYEPCGLNQLYALRYGTIPVVTSTGGLADTVDRHTGLLIRHYSPGGIVSALQEACRLYREAPLRLEEMRDTAMARDFGWSRSARDYQSLYGAITGETGSASSPGTSRE</sequence>
<evidence type="ECO:0000256" key="5">
    <source>
        <dbReference type="ARBA" id="ARBA00023056"/>
    </source>
</evidence>
<keyword evidence="3 6" id="KW-0328">Glycosyltransferase</keyword>
<evidence type="ECO:0000259" key="7">
    <source>
        <dbReference type="Pfam" id="PF08323"/>
    </source>
</evidence>
<dbReference type="RefSeq" id="WP_181015307.1">
    <property type="nucleotide sequence ID" value="NZ_LPWH01000005.1"/>
</dbReference>